<evidence type="ECO:0000256" key="3">
    <source>
        <dbReference type="ARBA" id="ARBA00022691"/>
    </source>
</evidence>
<proteinExistence type="predicted"/>
<dbReference type="Proteomes" id="UP000800093">
    <property type="component" value="Unassembled WGS sequence"/>
</dbReference>
<dbReference type="InterPro" id="IPR029063">
    <property type="entry name" value="SAM-dependent_MTases_sf"/>
</dbReference>
<dbReference type="CDD" id="cd02440">
    <property type="entry name" value="AdoMet_MTases"/>
    <property type="match status" value="1"/>
</dbReference>
<dbReference type="InterPro" id="IPR036390">
    <property type="entry name" value="WH_DNA-bd_sf"/>
</dbReference>
<dbReference type="Pfam" id="PF00891">
    <property type="entry name" value="Methyltransf_2"/>
    <property type="match status" value="1"/>
</dbReference>
<comment type="caution">
    <text evidence="5">The sequence shown here is derived from an EMBL/GenBank/DDBJ whole genome shotgun (WGS) entry which is preliminary data.</text>
</comment>
<protein>
    <submittedName>
        <fullName evidence="5">Sterigmatocystin 8-O-methyltransferase</fullName>
    </submittedName>
</protein>
<dbReference type="InterPro" id="IPR036388">
    <property type="entry name" value="WH-like_DNA-bd_sf"/>
</dbReference>
<keyword evidence="3" id="KW-0949">S-adenosyl-L-methionine</keyword>
<evidence type="ECO:0000313" key="6">
    <source>
        <dbReference type="Proteomes" id="UP000800093"/>
    </source>
</evidence>
<keyword evidence="6" id="KW-1185">Reference proteome</keyword>
<dbReference type="GO" id="GO:0032259">
    <property type="term" value="P:methylation"/>
    <property type="evidence" value="ECO:0007669"/>
    <property type="project" value="UniProtKB-KW"/>
</dbReference>
<gene>
    <name evidence="5" type="ORF">CC78DRAFT_525599</name>
</gene>
<dbReference type="SUPFAM" id="SSF53335">
    <property type="entry name" value="S-adenosyl-L-methionine-dependent methyltransferases"/>
    <property type="match status" value="1"/>
</dbReference>
<evidence type="ECO:0000256" key="2">
    <source>
        <dbReference type="ARBA" id="ARBA00022679"/>
    </source>
</evidence>
<dbReference type="GO" id="GO:0008171">
    <property type="term" value="F:O-methyltransferase activity"/>
    <property type="evidence" value="ECO:0007669"/>
    <property type="project" value="InterPro"/>
</dbReference>
<dbReference type="Gene3D" id="1.10.10.10">
    <property type="entry name" value="Winged helix-like DNA-binding domain superfamily/Winged helix DNA-binding domain"/>
    <property type="match status" value="1"/>
</dbReference>
<dbReference type="Gene3D" id="3.40.50.150">
    <property type="entry name" value="Vaccinia Virus protein VP39"/>
    <property type="match status" value="1"/>
</dbReference>
<organism evidence="5 6">
    <name type="scientific">Lojkania enalia</name>
    <dbReference type="NCBI Taxonomy" id="147567"/>
    <lineage>
        <taxon>Eukaryota</taxon>
        <taxon>Fungi</taxon>
        <taxon>Dikarya</taxon>
        <taxon>Ascomycota</taxon>
        <taxon>Pezizomycotina</taxon>
        <taxon>Dothideomycetes</taxon>
        <taxon>Pleosporomycetidae</taxon>
        <taxon>Pleosporales</taxon>
        <taxon>Pleosporales incertae sedis</taxon>
        <taxon>Lojkania</taxon>
    </lineage>
</organism>
<dbReference type="PROSITE" id="PS51683">
    <property type="entry name" value="SAM_OMT_II"/>
    <property type="match status" value="1"/>
</dbReference>
<dbReference type="EMBL" id="ML986733">
    <property type="protein sequence ID" value="KAF2258862.1"/>
    <property type="molecule type" value="Genomic_DNA"/>
</dbReference>
<accession>A0A9P4JXQ1</accession>
<dbReference type="SUPFAM" id="SSF46785">
    <property type="entry name" value="Winged helix' DNA-binding domain"/>
    <property type="match status" value="1"/>
</dbReference>
<dbReference type="AlphaFoldDB" id="A0A9P4JXQ1"/>
<name>A0A9P4JXQ1_9PLEO</name>
<evidence type="ECO:0000313" key="5">
    <source>
        <dbReference type="EMBL" id="KAF2258862.1"/>
    </source>
</evidence>
<dbReference type="InterPro" id="IPR016461">
    <property type="entry name" value="COMT-like"/>
</dbReference>
<evidence type="ECO:0000256" key="1">
    <source>
        <dbReference type="ARBA" id="ARBA00022603"/>
    </source>
</evidence>
<feature type="domain" description="O-methyltransferase C-terminal" evidence="4">
    <location>
        <begin position="245"/>
        <end position="391"/>
    </location>
</feature>
<dbReference type="InterPro" id="IPR001077">
    <property type="entry name" value="COMT_C"/>
</dbReference>
<reference evidence="6" key="1">
    <citation type="journal article" date="2020" name="Stud. Mycol.">
        <title>101 Dothideomycetes genomes: A test case for predicting lifestyles and emergence of pathogens.</title>
        <authorList>
            <person name="Haridas S."/>
            <person name="Albert R."/>
            <person name="Binder M."/>
            <person name="Bloem J."/>
            <person name="LaButti K."/>
            <person name="Salamov A."/>
            <person name="Andreopoulos B."/>
            <person name="Baker S."/>
            <person name="Barry K."/>
            <person name="Bills G."/>
            <person name="Bluhm B."/>
            <person name="Cannon C."/>
            <person name="Castanera R."/>
            <person name="Culley D."/>
            <person name="Daum C."/>
            <person name="Ezra D."/>
            <person name="Gonzalez J."/>
            <person name="Henrissat B."/>
            <person name="Kuo A."/>
            <person name="Liang C."/>
            <person name="Lipzen A."/>
            <person name="Lutzoni F."/>
            <person name="Magnuson J."/>
            <person name="Mondo S."/>
            <person name="Nolan M."/>
            <person name="Ohm R."/>
            <person name="Pangilinan J."/>
            <person name="Park H.-J."/>
            <person name="Ramirez L."/>
            <person name="Alfaro M."/>
            <person name="Sun H."/>
            <person name="Tritt A."/>
            <person name="Yoshinaga Y."/>
            <person name="Zwiers L.-H."/>
            <person name="Turgeon B."/>
            <person name="Goodwin S."/>
            <person name="Spatafora J."/>
            <person name="Crous P."/>
            <person name="Grigoriev I."/>
        </authorList>
    </citation>
    <scope>NUCLEOTIDE SEQUENCE [LARGE SCALE GENOMIC DNA]</scope>
    <source>
        <strain evidence="6">CBS 304.66</strain>
    </source>
</reference>
<keyword evidence="2" id="KW-0808">Transferase</keyword>
<evidence type="ECO:0000259" key="4">
    <source>
        <dbReference type="Pfam" id="PF00891"/>
    </source>
</evidence>
<dbReference type="PANTHER" id="PTHR43712:SF5">
    <property type="entry name" value="O-METHYLTRANSFERASE ASQN-RELATED"/>
    <property type="match status" value="1"/>
</dbReference>
<dbReference type="PANTHER" id="PTHR43712">
    <property type="entry name" value="PUTATIVE (AFU_ORTHOLOGUE AFUA_4G14580)-RELATED"/>
    <property type="match status" value="1"/>
</dbReference>
<keyword evidence="1" id="KW-0489">Methyltransferase</keyword>
<dbReference type="OrthoDB" id="1606438at2759"/>
<sequence length="416" mass="46563">MANRVAELSAKIAKSTAELNAYLAFHGIPHLSFDTDVPVHVQADKDYANPRDAALQACSELKALLGGSTTSIFTTNAIDLINLQAICRFNIATSFPASQSTVTYTELSDLASISEADIRRIVRGALTNHVFQEKEPGKVSHTAASRFLARSELARQWVEMYAEEILPAATRMVDAMEKWPGSGEPNHAGYSLANDTDKHCFDYMSQFPGRVERFSNAMTLFSLGPGYGPEALLHYFSSNHLTDGTLIDVGGSHGAFSIPLVQKFPNLRAIVQDRPEVVETSRKNVPEEVKDRVEFMPHDFFKVQPVKANIYLLRWVLHDWSDQYCLKILRALIPALQPGARILVHEWIVPEPHQSSLHIQGSMRLFDLYMKSICNGKEREAQDWQALVTEAASRYKIRAITQIPISKLGIIDIEWI</sequence>